<gene>
    <name evidence="7" type="ORF">LVY72_09560</name>
</gene>
<sequence>MAENPLRAVGIGDVVELRGLTYRLEGLDGDVAMLAIPGRNPVAIKVGALLADDSFRVLSSGTGTRPRGGRTGLPGFLPAPVRERIGRLEDHISEVLDGIPLSAAVGTRPRPEYDPARRTLRQRELAKHDELARAGEQMSLRTLQRLRREYEARGAEALIDRRLLRRRPVAGQVDERYVEALRRILEKNTLRSTGSLDRLRHEAAMAVEAEHGAGEVALPSRATFHRLVARMAEGRHATGSARTRQTLDQQPDGPFGAVYPVRPGELMQIDSTPLDIAVELGDGITGRVELTALVDVATRSICAAVLRPTTRAVDAALLLARCMTPEPMRPGWAEAVSMASSALPYRSMLSVDARLQNAAAKPVIIPETIVCDHGKAYLSDAFRNACRTLGVSLQPAHPDTPTDKPVIERTLGSVGTLFAQYVTGYLGSSAERRGKNADRQAVFSLIELQDLLKEWIVTAWQNRPHEGLRDPLTPSRVFTPNEKYASLLAVTGYVAVPLGGDDYIELLPALTRAINSYGIRIRHRVYDGPGLNPYRGQKSGITALKDLWEVHYDPYDVTRVWVRNHHDGGWITVFWRQLQAAPQPFGEAIWERGRQIVAERGTTGPSEQAITEAVENLLERASPVPGKPGKKPRDKRAAARQEAIPAPAWPRPPEEPAPGDGGTGPGSCIDAGEDDYEDPAKIIPLKVYDAQEEAKKWW</sequence>
<comment type="caution">
    <text evidence="7">The sequence shown here is derived from an EMBL/GenBank/DDBJ whole genome shotgun (WGS) entry which is preliminary data.</text>
</comment>
<dbReference type="PROSITE" id="PS51255">
    <property type="entry name" value="ADPK"/>
    <property type="match status" value="1"/>
</dbReference>
<evidence type="ECO:0000256" key="2">
    <source>
        <dbReference type="ARBA" id="ARBA00022723"/>
    </source>
</evidence>
<evidence type="ECO:0000313" key="7">
    <source>
        <dbReference type="EMBL" id="MCG2622164.1"/>
    </source>
</evidence>
<name>A0ABS9L673_9MICC</name>
<accession>A0ABS9L673</accession>
<keyword evidence="3" id="KW-0418">Kinase</keyword>
<evidence type="ECO:0000256" key="3">
    <source>
        <dbReference type="ARBA" id="ARBA00022777"/>
    </source>
</evidence>
<evidence type="ECO:0000256" key="5">
    <source>
        <dbReference type="SAM" id="MobiDB-lite"/>
    </source>
</evidence>
<dbReference type="InterPro" id="IPR012337">
    <property type="entry name" value="RNaseH-like_sf"/>
</dbReference>
<protein>
    <submittedName>
        <fullName evidence="7">Mu transposase C-terminal domain-containing protein</fullName>
    </submittedName>
</protein>
<dbReference type="InterPro" id="IPR007666">
    <property type="entry name" value="ADP_PFK/GK"/>
</dbReference>
<evidence type="ECO:0000313" key="8">
    <source>
        <dbReference type="Proteomes" id="UP001165368"/>
    </source>
</evidence>
<reference evidence="7" key="1">
    <citation type="submission" date="2022-01" db="EMBL/GenBank/DDBJ databases">
        <authorList>
            <person name="Jo J.-H."/>
            <person name="Im W.-T."/>
        </authorList>
    </citation>
    <scope>NUCLEOTIDE SEQUENCE</scope>
    <source>
        <strain evidence="7">I2-34</strain>
    </source>
</reference>
<keyword evidence="4" id="KW-0460">Magnesium</keyword>
<dbReference type="EMBL" id="JAKLTQ010000005">
    <property type="protein sequence ID" value="MCG2622164.1"/>
    <property type="molecule type" value="Genomic_DNA"/>
</dbReference>
<dbReference type="RefSeq" id="WP_237820193.1">
    <property type="nucleotide sequence ID" value="NZ_JAKLTQ010000005.1"/>
</dbReference>
<evidence type="ECO:0000259" key="6">
    <source>
        <dbReference type="PROSITE" id="PS50994"/>
    </source>
</evidence>
<organism evidence="7 8">
    <name type="scientific">Arthrobacter hankyongi</name>
    <dbReference type="NCBI Taxonomy" id="2904801"/>
    <lineage>
        <taxon>Bacteria</taxon>
        <taxon>Bacillati</taxon>
        <taxon>Actinomycetota</taxon>
        <taxon>Actinomycetes</taxon>
        <taxon>Micrococcales</taxon>
        <taxon>Micrococcaceae</taxon>
        <taxon>Arthrobacter</taxon>
    </lineage>
</organism>
<dbReference type="InterPro" id="IPR015378">
    <property type="entry name" value="Transposase-like_Mu_C"/>
</dbReference>
<evidence type="ECO:0000256" key="4">
    <source>
        <dbReference type="ARBA" id="ARBA00022842"/>
    </source>
</evidence>
<dbReference type="InterPro" id="IPR001584">
    <property type="entry name" value="Integrase_cat-core"/>
</dbReference>
<dbReference type="SUPFAM" id="SSF53098">
    <property type="entry name" value="Ribonuclease H-like"/>
    <property type="match status" value="1"/>
</dbReference>
<feature type="region of interest" description="Disordered" evidence="5">
    <location>
        <begin position="235"/>
        <end position="254"/>
    </location>
</feature>
<feature type="region of interest" description="Disordered" evidence="5">
    <location>
        <begin position="619"/>
        <end position="676"/>
    </location>
</feature>
<dbReference type="InterPro" id="IPR036397">
    <property type="entry name" value="RNaseH_sf"/>
</dbReference>
<proteinExistence type="predicted"/>
<dbReference type="Proteomes" id="UP001165368">
    <property type="component" value="Unassembled WGS sequence"/>
</dbReference>
<dbReference type="Pfam" id="PF09299">
    <property type="entry name" value="Mu-transpos_C"/>
    <property type="match status" value="1"/>
</dbReference>
<keyword evidence="1" id="KW-0808">Transferase</keyword>
<feature type="domain" description="Integrase catalytic" evidence="6">
    <location>
        <begin position="259"/>
        <end position="482"/>
    </location>
</feature>
<dbReference type="PROSITE" id="PS50994">
    <property type="entry name" value="INTEGRASE"/>
    <property type="match status" value="1"/>
</dbReference>
<evidence type="ECO:0000256" key="1">
    <source>
        <dbReference type="ARBA" id="ARBA00022679"/>
    </source>
</evidence>
<dbReference type="Gene3D" id="3.30.420.10">
    <property type="entry name" value="Ribonuclease H-like superfamily/Ribonuclease H"/>
    <property type="match status" value="1"/>
</dbReference>
<keyword evidence="2" id="KW-0479">Metal-binding</keyword>
<feature type="compositionally biased region" description="Polar residues" evidence="5">
    <location>
        <begin position="240"/>
        <end position="249"/>
    </location>
</feature>
<keyword evidence="8" id="KW-1185">Reference proteome</keyword>